<organism evidence="1 2">
    <name type="scientific">Pseudoclavibacter terrae</name>
    <dbReference type="NCBI Taxonomy" id="1530195"/>
    <lineage>
        <taxon>Bacteria</taxon>
        <taxon>Bacillati</taxon>
        <taxon>Actinomycetota</taxon>
        <taxon>Actinomycetes</taxon>
        <taxon>Micrococcales</taxon>
        <taxon>Microbacteriaceae</taxon>
        <taxon>Pseudoclavibacter</taxon>
    </lineage>
</organism>
<gene>
    <name evidence="1" type="ORF">F8O03_05965</name>
</gene>
<evidence type="ECO:0000313" key="2">
    <source>
        <dbReference type="Proteomes" id="UP000490386"/>
    </source>
</evidence>
<comment type="caution">
    <text evidence="1">The sequence shown here is derived from an EMBL/GenBank/DDBJ whole genome shotgun (WGS) entry which is preliminary data.</text>
</comment>
<evidence type="ECO:0000313" key="1">
    <source>
        <dbReference type="EMBL" id="KAB1639853.1"/>
    </source>
</evidence>
<keyword evidence="2" id="KW-1185">Reference proteome</keyword>
<dbReference type="AlphaFoldDB" id="A0A7J5B7C3"/>
<dbReference type="Proteomes" id="UP000490386">
    <property type="component" value="Unassembled WGS sequence"/>
</dbReference>
<dbReference type="OrthoDB" id="9046151at2"/>
<dbReference type="EMBL" id="WBJX01000001">
    <property type="protein sequence ID" value="KAB1639853.1"/>
    <property type="molecule type" value="Genomic_DNA"/>
</dbReference>
<reference evidence="1 2" key="1">
    <citation type="submission" date="2019-09" db="EMBL/GenBank/DDBJ databases">
        <title>Phylogeny of genus Pseudoclavibacter and closely related genus.</title>
        <authorList>
            <person name="Li Y."/>
        </authorList>
    </citation>
    <scope>NUCLEOTIDE SEQUENCE [LARGE SCALE GENOMIC DNA]</scope>
    <source>
        <strain evidence="1 2">THG-MD12</strain>
    </source>
</reference>
<sequence length="73" mass="7960">MPVDNMPHITAESADRTLTLGELRELVEAAALYPPSTIVRGQMIPFFLPDLGNTKGGRIMKLALDKPEAARRG</sequence>
<accession>A0A7J5B7C3</accession>
<proteinExistence type="predicted"/>
<name>A0A7J5B7C3_9MICO</name>
<dbReference type="RefSeq" id="WP_151422994.1">
    <property type="nucleotide sequence ID" value="NZ_WBJX01000001.1"/>
</dbReference>
<protein>
    <submittedName>
        <fullName evidence="1">Uncharacterized protein</fullName>
    </submittedName>
</protein>